<dbReference type="Proteomes" id="UP001595681">
    <property type="component" value="Unassembled WGS sequence"/>
</dbReference>
<dbReference type="PANTHER" id="PTHR48090">
    <property type="entry name" value="UNDECAPRENYL-PHOSPHATE 4-DEOXY-4-FORMAMIDO-L-ARABINOSE TRANSFERASE-RELATED"/>
    <property type="match status" value="1"/>
</dbReference>
<dbReference type="Pfam" id="PF00535">
    <property type="entry name" value="Glycos_transf_2"/>
    <property type="match status" value="1"/>
</dbReference>
<evidence type="ECO:0000256" key="6">
    <source>
        <dbReference type="ARBA" id="ARBA00023136"/>
    </source>
</evidence>
<comment type="subcellular location">
    <subcellularLocation>
        <location evidence="1">Membrane</location>
        <topology evidence="1">Multi-pass membrane protein</topology>
    </subcellularLocation>
</comment>
<dbReference type="SUPFAM" id="SSF53448">
    <property type="entry name" value="Nucleotide-diphospho-sugar transferases"/>
    <property type="match status" value="1"/>
</dbReference>
<dbReference type="RefSeq" id="WP_380797502.1">
    <property type="nucleotide sequence ID" value="NZ_JBHRVU010000004.1"/>
</dbReference>
<feature type="transmembrane region" description="Helical" evidence="7">
    <location>
        <begin position="268"/>
        <end position="289"/>
    </location>
</feature>
<comment type="caution">
    <text evidence="9">The sequence shown here is derived from an EMBL/GenBank/DDBJ whole genome shotgun (WGS) entry which is preliminary data.</text>
</comment>
<evidence type="ECO:0000256" key="3">
    <source>
        <dbReference type="ARBA" id="ARBA00022679"/>
    </source>
</evidence>
<evidence type="ECO:0000256" key="5">
    <source>
        <dbReference type="ARBA" id="ARBA00022989"/>
    </source>
</evidence>
<evidence type="ECO:0000256" key="4">
    <source>
        <dbReference type="ARBA" id="ARBA00022692"/>
    </source>
</evidence>
<keyword evidence="3 9" id="KW-0808">Transferase</keyword>
<organism evidence="9 10">
    <name type="scientific">Sphingobium rhizovicinum</name>
    <dbReference type="NCBI Taxonomy" id="432308"/>
    <lineage>
        <taxon>Bacteria</taxon>
        <taxon>Pseudomonadati</taxon>
        <taxon>Pseudomonadota</taxon>
        <taxon>Alphaproteobacteria</taxon>
        <taxon>Sphingomonadales</taxon>
        <taxon>Sphingomonadaceae</taxon>
        <taxon>Sphingobium</taxon>
    </lineage>
</organism>
<reference evidence="10" key="1">
    <citation type="journal article" date="2019" name="Int. J. Syst. Evol. Microbiol.">
        <title>The Global Catalogue of Microorganisms (GCM) 10K type strain sequencing project: providing services to taxonomists for standard genome sequencing and annotation.</title>
        <authorList>
            <consortium name="The Broad Institute Genomics Platform"/>
            <consortium name="The Broad Institute Genome Sequencing Center for Infectious Disease"/>
            <person name="Wu L."/>
            <person name="Ma J."/>
        </authorList>
    </citation>
    <scope>NUCLEOTIDE SEQUENCE [LARGE SCALE GENOMIC DNA]</scope>
    <source>
        <strain evidence="10">CCM 7491</strain>
    </source>
</reference>
<dbReference type="InterPro" id="IPR001173">
    <property type="entry name" value="Glyco_trans_2-like"/>
</dbReference>
<dbReference type="EMBL" id="JBHRVU010000004">
    <property type="protein sequence ID" value="MFC3443145.1"/>
    <property type="molecule type" value="Genomic_DNA"/>
</dbReference>
<keyword evidence="10" id="KW-1185">Reference proteome</keyword>
<feature type="transmembrane region" description="Helical" evidence="7">
    <location>
        <begin position="239"/>
        <end position="262"/>
    </location>
</feature>
<gene>
    <name evidence="9" type="ORF">ACFOKF_18405</name>
</gene>
<feature type="domain" description="Glycosyltransferase 2-like" evidence="8">
    <location>
        <begin position="13"/>
        <end position="136"/>
    </location>
</feature>
<name>A0ABV7NIJ5_9SPHN</name>
<keyword evidence="6 7" id="KW-0472">Membrane</keyword>
<evidence type="ECO:0000259" key="8">
    <source>
        <dbReference type="Pfam" id="PF00535"/>
    </source>
</evidence>
<dbReference type="InterPro" id="IPR029044">
    <property type="entry name" value="Nucleotide-diphossugar_trans"/>
</dbReference>
<evidence type="ECO:0000256" key="1">
    <source>
        <dbReference type="ARBA" id="ARBA00004141"/>
    </source>
</evidence>
<dbReference type="GO" id="GO:0016757">
    <property type="term" value="F:glycosyltransferase activity"/>
    <property type="evidence" value="ECO:0007669"/>
    <property type="project" value="UniProtKB-KW"/>
</dbReference>
<sequence>MSDQGGSKRPDLSVVIPCYNEEDNAAAIHAAVTEQLAPIGIDFDIIFIDNDSTDRTVDIIRDICARDPRTRLIVNSRNFGQMRSPTHGIYQARGRAVVGMCADFQDPPALLPHFVERWRAGVDIILGVREAEKATGPVLGVFRRLSYWLARNFGDYPIIPNATGFGLYDARVVDATRMLAEPEPFFRGMLVETGYRLETLSYPRPPRAAGKSKNNFFALLDFAMSALAGSSKRLLRLPLYIGVFGAIMTLLMLVGGTAAFFLGKPIAGWFIAAVVQAELAMLFGFLGLLGDNLRIVSERTRRTPLVLERERINFPADY</sequence>
<accession>A0ABV7NIJ5</accession>
<dbReference type="CDD" id="cd04187">
    <property type="entry name" value="DPM1_like_bac"/>
    <property type="match status" value="1"/>
</dbReference>
<dbReference type="Gene3D" id="3.90.550.10">
    <property type="entry name" value="Spore Coat Polysaccharide Biosynthesis Protein SpsA, Chain A"/>
    <property type="match status" value="1"/>
</dbReference>
<protein>
    <submittedName>
        <fullName evidence="9">Glycosyltransferase family 2 protein</fullName>
        <ecNumber evidence="9">2.4.-.-</ecNumber>
    </submittedName>
</protein>
<evidence type="ECO:0000313" key="10">
    <source>
        <dbReference type="Proteomes" id="UP001595681"/>
    </source>
</evidence>
<keyword evidence="5 7" id="KW-1133">Transmembrane helix</keyword>
<dbReference type="InterPro" id="IPR050256">
    <property type="entry name" value="Glycosyltransferase_2"/>
</dbReference>
<keyword evidence="4 7" id="KW-0812">Transmembrane</keyword>
<dbReference type="EC" id="2.4.-.-" evidence="9"/>
<evidence type="ECO:0000256" key="7">
    <source>
        <dbReference type="SAM" id="Phobius"/>
    </source>
</evidence>
<evidence type="ECO:0000256" key="2">
    <source>
        <dbReference type="ARBA" id="ARBA00022676"/>
    </source>
</evidence>
<evidence type="ECO:0000313" key="9">
    <source>
        <dbReference type="EMBL" id="MFC3443145.1"/>
    </source>
</evidence>
<dbReference type="PANTHER" id="PTHR48090:SF1">
    <property type="entry name" value="PROPHAGE BACTOPRENOL GLUCOSYL TRANSFERASE HOMOLOG"/>
    <property type="match status" value="1"/>
</dbReference>
<proteinExistence type="predicted"/>
<keyword evidence="2 9" id="KW-0328">Glycosyltransferase</keyword>